<feature type="transmembrane region" description="Helical" evidence="1">
    <location>
        <begin position="103"/>
        <end position="121"/>
    </location>
</feature>
<keyword evidence="1" id="KW-0472">Membrane</keyword>
<proteinExistence type="predicted"/>
<organism evidence="2 3">
    <name type="scientific">Roseateles toxinivorans</name>
    <dbReference type="NCBI Taxonomy" id="270368"/>
    <lineage>
        <taxon>Bacteria</taxon>
        <taxon>Pseudomonadati</taxon>
        <taxon>Pseudomonadota</taxon>
        <taxon>Betaproteobacteria</taxon>
        <taxon>Burkholderiales</taxon>
        <taxon>Sphaerotilaceae</taxon>
        <taxon>Roseateles</taxon>
    </lineage>
</organism>
<evidence type="ECO:0000313" key="2">
    <source>
        <dbReference type="EMBL" id="TDP72654.1"/>
    </source>
</evidence>
<feature type="transmembrane region" description="Helical" evidence="1">
    <location>
        <begin position="41"/>
        <end position="67"/>
    </location>
</feature>
<evidence type="ECO:0000313" key="3">
    <source>
        <dbReference type="Proteomes" id="UP000295361"/>
    </source>
</evidence>
<dbReference type="OrthoDB" id="5005871at2"/>
<feature type="transmembrane region" description="Helical" evidence="1">
    <location>
        <begin position="79"/>
        <end position="97"/>
    </location>
</feature>
<sequence>MLPLALVLLIATGLAHSYLGERYLLMRLFKRQDLPKLLGSTAFTIGTLRFVWHLTTVAWWGLAYLVFAAWSGTVGKDQVLTAIGVTSLVSAAFPLYFTRGRHLSWVVFLLIGVLVIAARSGP</sequence>
<dbReference type="AlphaFoldDB" id="A0A4V3CTK6"/>
<reference evidence="2 3" key="1">
    <citation type="submission" date="2019-03" db="EMBL/GenBank/DDBJ databases">
        <title>Genomic Encyclopedia of Type Strains, Phase IV (KMG-IV): sequencing the most valuable type-strain genomes for metagenomic binning, comparative biology and taxonomic classification.</title>
        <authorList>
            <person name="Goeker M."/>
        </authorList>
    </citation>
    <scope>NUCLEOTIDE SEQUENCE [LARGE SCALE GENOMIC DNA]</scope>
    <source>
        <strain evidence="2 3">DSM 16998</strain>
    </source>
</reference>
<evidence type="ECO:0000256" key="1">
    <source>
        <dbReference type="SAM" id="Phobius"/>
    </source>
</evidence>
<keyword evidence="3" id="KW-1185">Reference proteome</keyword>
<accession>A0A4V3CTK6</accession>
<dbReference type="Proteomes" id="UP000295361">
    <property type="component" value="Unassembled WGS sequence"/>
</dbReference>
<comment type="caution">
    <text evidence="2">The sequence shown here is derived from an EMBL/GenBank/DDBJ whole genome shotgun (WGS) entry which is preliminary data.</text>
</comment>
<dbReference type="EMBL" id="SNXS01000002">
    <property type="protein sequence ID" value="TDP72654.1"/>
    <property type="molecule type" value="Genomic_DNA"/>
</dbReference>
<keyword evidence="1" id="KW-1133">Transmembrane helix</keyword>
<protein>
    <submittedName>
        <fullName evidence="2">Uncharacterized protein</fullName>
    </submittedName>
</protein>
<keyword evidence="1" id="KW-0812">Transmembrane</keyword>
<name>A0A4V3CTK6_9BURK</name>
<gene>
    <name evidence="2" type="ORF">DES47_102399</name>
</gene>
<dbReference type="InParanoid" id="A0A4V3CTK6"/>
<dbReference type="RefSeq" id="WP_133700106.1">
    <property type="nucleotide sequence ID" value="NZ_SNXS01000002.1"/>
</dbReference>